<dbReference type="Proteomes" id="UP001500967">
    <property type="component" value="Unassembled WGS sequence"/>
</dbReference>
<feature type="transmembrane region" description="Helical" evidence="1">
    <location>
        <begin position="102"/>
        <end position="119"/>
    </location>
</feature>
<comment type="caution">
    <text evidence="2">The sequence shown here is derived from an EMBL/GenBank/DDBJ whole genome shotgun (WGS) entry which is preliminary data.</text>
</comment>
<reference evidence="2 3" key="1">
    <citation type="journal article" date="2019" name="Int. J. Syst. Evol. Microbiol.">
        <title>The Global Catalogue of Microorganisms (GCM) 10K type strain sequencing project: providing services to taxonomists for standard genome sequencing and annotation.</title>
        <authorList>
            <consortium name="The Broad Institute Genomics Platform"/>
            <consortium name="The Broad Institute Genome Sequencing Center for Infectious Disease"/>
            <person name="Wu L."/>
            <person name="Ma J."/>
        </authorList>
    </citation>
    <scope>NUCLEOTIDE SEQUENCE [LARGE SCALE GENOMIC DNA]</scope>
    <source>
        <strain evidence="2 3">JCM 10425</strain>
    </source>
</reference>
<keyword evidence="1" id="KW-0472">Membrane</keyword>
<name>A0ABN0UIA6_9ACTN</name>
<evidence type="ECO:0000256" key="1">
    <source>
        <dbReference type="SAM" id="Phobius"/>
    </source>
</evidence>
<keyword evidence="1" id="KW-1133">Transmembrane helix</keyword>
<keyword evidence="1" id="KW-0812">Transmembrane</keyword>
<feature type="transmembrane region" description="Helical" evidence="1">
    <location>
        <begin position="125"/>
        <end position="144"/>
    </location>
</feature>
<dbReference type="EMBL" id="BAAAGX010000016">
    <property type="protein sequence ID" value="GAA0251568.1"/>
    <property type="molecule type" value="Genomic_DNA"/>
</dbReference>
<keyword evidence="3" id="KW-1185">Reference proteome</keyword>
<gene>
    <name evidence="2" type="ORF">GCM10009539_40910</name>
</gene>
<protein>
    <submittedName>
        <fullName evidence="2">Uncharacterized protein</fullName>
    </submittedName>
</protein>
<evidence type="ECO:0000313" key="2">
    <source>
        <dbReference type="EMBL" id="GAA0251568.1"/>
    </source>
</evidence>
<accession>A0ABN0UIA6</accession>
<organism evidence="2 3">
    <name type="scientific">Cryptosporangium japonicum</name>
    <dbReference type="NCBI Taxonomy" id="80872"/>
    <lineage>
        <taxon>Bacteria</taxon>
        <taxon>Bacillati</taxon>
        <taxon>Actinomycetota</taxon>
        <taxon>Actinomycetes</taxon>
        <taxon>Cryptosporangiales</taxon>
        <taxon>Cryptosporangiaceae</taxon>
        <taxon>Cryptosporangium</taxon>
    </lineage>
</organism>
<proteinExistence type="predicted"/>
<feature type="transmembrane region" description="Helical" evidence="1">
    <location>
        <begin position="6"/>
        <end position="26"/>
    </location>
</feature>
<feature type="transmembrane region" description="Helical" evidence="1">
    <location>
        <begin position="38"/>
        <end position="61"/>
    </location>
</feature>
<dbReference type="RefSeq" id="WP_344650464.1">
    <property type="nucleotide sequence ID" value="NZ_BAAAGX010000016.1"/>
</dbReference>
<feature type="transmembrane region" description="Helical" evidence="1">
    <location>
        <begin position="156"/>
        <end position="177"/>
    </location>
</feature>
<feature type="transmembrane region" description="Helical" evidence="1">
    <location>
        <begin position="73"/>
        <end position="95"/>
    </location>
</feature>
<sequence>MNAEYLRDAAMTAAIFGFFAMGWFGWAQEAPPRGWKPYLIAGSVVGGLTSAGGLATALTHWDSGTALGDDGGRTFGIIVGIEFGAAAVGAVALALTGRAQWIPVWIAFVVGVHLFPVAGVFDYPVIGVVGALVTLASLVAVPLARTQGFQPSAVTGAPTGAVLASGAVYSLFTAVLAY</sequence>
<evidence type="ECO:0000313" key="3">
    <source>
        <dbReference type="Proteomes" id="UP001500967"/>
    </source>
</evidence>